<protein>
    <submittedName>
        <fullName evidence="2">Uncharacterized protein</fullName>
    </submittedName>
</protein>
<dbReference type="EMBL" id="CP116394">
    <property type="protein sequence ID" value="WCE46334.1"/>
    <property type="molecule type" value="Genomic_DNA"/>
</dbReference>
<dbReference type="Proteomes" id="UP001211044">
    <property type="component" value="Chromosome"/>
</dbReference>
<name>A0AB38XQ40_9ACTO</name>
<feature type="region of interest" description="Disordered" evidence="1">
    <location>
        <begin position="1"/>
        <end position="21"/>
    </location>
</feature>
<proteinExistence type="predicted"/>
<dbReference type="RefSeq" id="WP_004808474.1">
    <property type="nucleotide sequence ID" value="NZ_CP116394.1"/>
</dbReference>
<sequence length="48" mass="4810">MAARKSTAAKPARGREDGLVDLASPSGAKVTVAEALADRLLAGGYKPA</sequence>
<gene>
    <name evidence="2" type="ORF">PIG85_01425</name>
</gene>
<reference evidence="2" key="1">
    <citation type="submission" date="2023-01" db="EMBL/GenBank/DDBJ databases">
        <title>Comparative Genomic Analysis of the Clinically-Derived Winkia Strain NY0527 Provides Evidence into the Taxonomic Reassignment of Winkia neuii and Characterizes Their Virulence Traits.</title>
        <authorList>
            <person name="Cai X."/>
            <person name="Peng Y."/>
            <person name="Li M."/>
            <person name="Qiu Y."/>
            <person name="Wang Y."/>
            <person name="Xu L."/>
            <person name="Hou Q."/>
        </authorList>
    </citation>
    <scope>NUCLEOTIDE SEQUENCE</scope>
    <source>
        <strain evidence="2">NY0527</strain>
    </source>
</reference>
<organism evidence="2 3">
    <name type="scientific">Winkia neuii subsp. anitrata</name>
    <dbReference type="NCBI Taxonomy" id="29318"/>
    <lineage>
        <taxon>Bacteria</taxon>
        <taxon>Bacillati</taxon>
        <taxon>Actinomycetota</taxon>
        <taxon>Actinomycetes</taxon>
        <taxon>Actinomycetales</taxon>
        <taxon>Actinomycetaceae</taxon>
        <taxon>Winkia</taxon>
    </lineage>
</organism>
<accession>A0AB38XQ40</accession>
<evidence type="ECO:0000313" key="2">
    <source>
        <dbReference type="EMBL" id="WCE46334.1"/>
    </source>
</evidence>
<evidence type="ECO:0000256" key="1">
    <source>
        <dbReference type="SAM" id="MobiDB-lite"/>
    </source>
</evidence>
<evidence type="ECO:0000313" key="3">
    <source>
        <dbReference type="Proteomes" id="UP001211044"/>
    </source>
</evidence>
<dbReference type="KEGG" id="wne:PIG85_01425"/>
<dbReference type="AlphaFoldDB" id="A0AB38XQ40"/>